<feature type="transmembrane region" description="Helical" evidence="6">
    <location>
        <begin position="315"/>
        <end position="332"/>
    </location>
</feature>
<protein>
    <submittedName>
        <fullName evidence="7">Cytosine permease</fullName>
    </submittedName>
</protein>
<dbReference type="InterPro" id="IPR030191">
    <property type="entry name" value="CodB"/>
</dbReference>
<dbReference type="PANTHER" id="PTHR30569">
    <property type="entry name" value="CYTOSINE TRANSPORTER CODB"/>
    <property type="match status" value="1"/>
</dbReference>
<gene>
    <name evidence="7" type="ORF">WIS52_01765</name>
</gene>
<comment type="similarity">
    <text evidence="2">Belongs to the purine-cytosine permease (2.A.39) family.</text>
</comment>
<evidence type="ECO:0000313" key="8">
    <source>
        <dbReference type="Proteomes" id="UP001494902"/>
    </source>
</evidence>
<evidence type="ECO:0000256" key="5">
    <source>
        <dbReference type="ARBA" id="ARBA00023136"/>
    </source>
</evidence>
<dbReference type="PANTHER" id="PTHR30569:SF0">
    <property type="entry name" value="CYTOSINE PERMEASE"/>
    <property type="match status" value="1"/>
</dbReference>
<reference evidence="7 8" key="1">
    <citation type="submission" date="2024-03" db="EMBL/GenBank/DDBJ databases">
        <title>Draft genome sequence of Pseudonocardia nematodicida JCM 31783.</title>
        <authorList>
            <person name="Butdee W."/>
            <person name="Duangmal K."/>
        </authorList>
    </citation>
    <scope>NUCLEOTIDE SEQUENCE [LARGE SCALE GENOMIC DNA]</scope>
    <source>
        <strain evidence="7 8">JCM 31783</strain>
    </source>
</reference>
<dbReference type="Proteomes" id="UP001494902">
    <property type="component" value="Unassembled WGS sequence"/>
</dbReference>
<proteinExistence type="inferred from homology"/>
<keyword evidence="4 6" id="KW-1133">Transmembrane helix</keyword>
<evidence type="ECO:0000313" key="7">
    <source>
        <dbReference type="EMBL" id="MEQ3549183.1"/>
    </source>
</evidence>
<feature type="transmembrane region" description="Helical" evidence="6">
    <location>
        <begin position="403"/>
        <end position="422"/>
    </location>
</feature>
<feature type="transmembrane region" description="Helical" evidence="6">
    <location>
        <begin position="108"/>
        <end position="128"/>
    </location>
</feature>
<feature type="transmembrane region" description="Helical" evidence="6">
    <location>
        <begin position="171"/>
        <end position="191"/>
    </location>
</feature>
<evidence type="ECO:0000256" key="2">
    <source>
        <dbReference type="ARBA" id="ARBA00008974"/>
    </source>
</evidence>
<evidence type="ECO:0000256" key="1">
    <source>
        <dbReference type="ARBA" id="ARBA00004141"/>
    </source>
</evidence>
<dbReference type="InterPro" id="IPR001248">
    <property type="entry name" value="Pur-cyt_permease"/>
</dbReference>
<feature type="transmembrane region" description="Helical" evidence="6">
    <location>
        <begin position="236"/>
        <end position="258"/>
    </location>
</feature>
<dbReference type="RefSeq" id="WP_349296271.1">
    <property type="nucleotide sequence ID" value="NZ_JBEDNQ010000001.1"/>
</dbReference>
<feature type="transmembrane region" description="Helical" evidence="6">
    <location>
        <begin position="381"/>
        <end position="397"/>
    </location>
</feature>
<evidence type="ECO:0000256" key="6">
    <source>
        <dbReference type="SAM" id="Phobius"/>
    </source>
</evidence>
<feature type="transmembrane region" description="Helical" evidence="6">
    <location>
        <begin position="31"/>
        <end position="50"/>
    </location>
</feature>
<keyword evidence="5 6" id="KW-0472">Membrane</keyword>
<comment type="subcellular location">
    <subcellularLocation>
        <location evidence="1">Membrane</location>
        <topology evidence="1">Multi-pass membrane protein</topology>
    </subcellularLocation>
</comment>
<organism evidence="7 8">
    <name type="scientific">Pseudonocardia nematodicida</name>
    <dbReference type="NCBI Taxonomy" id="1206997"/>
    <lineage>
        <taxon>Bacteria</taxon>
        <taxon>Bacillati</taxon>
        <taxon>Actinomycetota</taxon>
        <taxon>Actinomycetes</taxon>
        <taxon>Pseudonocardiales</taxon>
        <taxon>Pseudonocardiaceae</taxon>
        <taxon>Pseudonocardia</taxon>
    </lineage>
</organism>
<feature type="transmembrane region" description="Helical" evidence="6">
    <location>
        <begin position="338"/>
        <end position="361"/>
    </location>
</feature>
<dbReference type="Gene3D" id="1.10.4160.10">
    <property type="entry name" value="Hydantoin permease"/>
    <property type="match status" value="1"/>
</dbReference>
<feature type="transmembrane region" description="Helical" evidence="6">
    <location>
        <begin position="270"/>
        <end position="289"/>
    </location>
</feature>
<feature type="transmembrane region" description="Helical" evidence="6">
    <location>
        <begin position="62"/>
        <end position="87"/>
    </location>
</feature>
<sequence>MTASPPPTAPETDVADRDVPLDRVPVAERRGIAAVTVVVVGFLFFTPTMITGGEVAAAFDLGTFVVLALVAAAVLALYIALLGIAGARTGLTTVLLARLVLGRAGGKWASLLLGGTQIGWYGITIGVLGELLSTALDVPAWPVVVVGGIAMAVTAYKGFRGIELLSWISVPLMVVLCVWVAVGAVGTAGGWSGMLAATGDGSISAGTALTMMIGTFISGGTQIGNWTRFAAGGRSAFAVTAVAVLAVQSGMLIFGGLGAIGYGEADFSEILLLTGSIGLAVLLIVANLWTTNDNAAYAFGVAGAELTGRADKGPFVVGGVAVGIVLALTGVADGMTTFLVLLGVLIPPLGGTIIGTFLGGWRRQDPGTPLDSAPLVRPPGLLAYLGGTVVAALGSVFDLGIPAVQGVVVAAVLAAVLPAVLGRASERA</sequence>
<keyword evidence="8" id="KW-1185">Reference proteome</keyword>
<accession>A0ABV1K755</accession>
<keyword evidence="3 6" id="KW-0812">Transmembrane</keyword>
<name>A0ABV1K755_9PSEU</name>
<evidence type="ECO:0000256" key="3">
    <source>
        <dbReference type="ARBA" id="ARBA00022692"/>
    </source>
</evidence>
<dbReference type="EMBL" id="JBEDNQ010000001">
    <property type="protein sequence ID" value="MEQ3549183.1"/>
    <property type="molecule type" value="Genomic_DNA"/>
</dbReference>
<comment type="caution">
    <text evidence="7">The sequence shown here is derived from an EMBL/GenBank/DDBJ whole genome shotgun (WGS) entry which is preliminary data.</text>
</comment>
<feature type="transmembrane region" description="Helical" evidence="6">
    <location>
        <begin position="203"/>
        <end position="224"/>
    </location>
</feature>
<feature type="transmembrane region" description="Helical" evidence="6">
    <location>
        <begin position="140"/>
        <end position="159"/>
    </location>
</feature>
<dbReference type="Pfam" id="PF02133">
    <property type="entry name" value="Transp_cyt_pur"/>
    <property type="match status" value="1"/>
</dbReference>
<evidence type="ECO:0000256" key="4">
    <source>
        <dbReference type="ARBA" id="ARBA00022989"/>
    </source>
</evidence>